<gene>
    <name evidence="1" type="ORF">SAMN05216474_2420</name>
</gene>
<dbReference type="EMBL" id="FPAS01000004">
    <property type="protein sequence ID" value="SFT80350.1"/>
    <property type="molecule type" value="Genomic_DNA"/>
</dbReference>
<dbReference type="STRING" id="477690.SAMN05216474_2420"/>
<accession>A0A1I7AZJ0</accession>
<dbReference type="AlphaFoldDB" id="A0A1I7AZJ0"/>
<protein>
    <submittedName>
        <fullName evidence="1">Uncharacterized protein</fullName>
    </submittedName>
</protein>
<proteinExistence type="predicted"/>
<keyword evidence="2" id="KW-1185">Reference proteome</keyword>
<sequence>MLSTCAMMSSCVINFQVNGIHDGYPTLTENQKSLILQTEDFSKMEAGNVYEITGKDLRRELGNRDQSVVNIFVNTCAGDRCYPMQSYFNYQENNQTDLFLIMCDYFGFDKTMDQEPEFPLFAINTQYYAQNKQKKYRRLFLQELLGLEKVKEVEPYVNKFLFFQGDSLVAVKDEIFE</sequence>
<reference evidence="1 2" key="1">
    <citation type="submission" date="2016-10" db="EMBL/GenBank/DDBJ databases">
        <authorList>
            <person name="de Groot N.N."/>
        </authorList>
    </citation>
    <scope>NUCLEOTIDE SEQUENCE [LARGE SCALE GENOMIC DNA]</scope>
    <source>
        <strain evidence="1 2">CGMCC 1.7005</strain>
    </source>
</reference>
<name>A0A1I7AZJ0_9FLAO</name>
<organism evidence="1 2">
    <name type="scientific">Lishizhenia tianjinensis</name>
    <dbReference type="NCBI Taxonomy" id="477690"/>
    <lineage>
        <taxon>Bacteria</taxon>
        <taxon>Pseudomonadati</taxon>
        <taxon>Bacteroidota</taxon>
        <taxon>Flavobacteriia</taxon>
        <taxon>Flavobacteriales</taxon>
        <taxon>Crocinitomicaceae</taxon>
        <taxon>Lishizhenia</taxon>
    </lineage>
</organism>
<evidence type="ECO:0000313" key="2">
    <source>
        <dbReference type="Proteomes" id="UP000236454"/>
    </source>
</evidence>
<evidence type="ECO:0000313" key="1">
    <source>
        <dbReference type="EMBL" id="SFT80350.1"/>
    </source>
</evidence>
<dbReference type="Proteomes" id="UP000236454">
    <property type="component" value="Unassembled WGS sequence"/>
</dbReference>